<protein>
    <submittedName>
        <fullName evidence="1">Uncharacterized protein</fullName>
    </submittedName>
</protein>
<name>A0ACC0ZT39_9ROSI</name>
<dbReference type="Proteomes" id="UP001164250">
    <property type="component" value="Chromosome 15"/>
</dbReference>
<reference evidence="2" key="1">
    <citation type="journal article" date="2023" name="G3 (Bethesda)">
        <title>Genome assembly and association tests identify interacting loci associated with vigor, precocity, and sex in interspecific pistachio rootstocks.</title>
        <authorList>
            <person name="Palmer W."/>
            <person name="Jacygrad E."/>
            <person name="Sagayaradj S."/>
            <person name="Cavanaugh K."/>
            <person name="Han R."/>
            <person name="Bertier L."/>
            <person name="Beede B."/>
            <person name="Kafkas S."/>
            <person name="Golino D."/>
            <person name="Preece J."/>
            <person name="Michelmore R."/>
        </authorList>
    </citation>
    <scope>NUCLEOTIDE SEQUENCE [LARGE SCALE GENOMIC DNA]</scope>
</reference>
<gene>
    <name evidence="1" type="ORF">Patl1_34947</name>
</gene>
<evidence type="ECO:0000313" key="1">
    <source>
        <dbReference type="EMBL" id="KAJ0076401.1"/>
    </source>
</evidence>
<dbReference type="EMBL" id="CM047910">
    <property type="protein sequence ID" value="KAJ0076401.1"/>
    <property type="molecule type" value="Genomic_DNA"/>
</dbReference>
<sequence>MGGASSLITRASKLGNGGVPQLIIESISSTHLMGGMPLPTTQASQLGNDCTSKNVVYITELEDNVNSLKNELQKLVDTKADVKNISNPKSMKGTYVKMHYVTSMKKLHKVLCSYVSNLRWNRIHQNGKCLSLALNSTNGCHDSCKGNTANNDWIPSAANMVTFSSDKPKRSGN</sequence>
<comment type="caution">
    <text evidence="1">The sequence shown here is derived from an EMBL/GenBank/DDBJ whole genome shotgun (WGS) entry which is preliminary data.</text>
</comment>
<keyword evidence="2" id="KW-1185">Reference proteome</keyword>
<proteinExistence type="predicted"/>
<accession>A0ACC0ZT39</accession>
<organism evidence="1 2">
    <name type="scientific">Pistacia atlantica</name>
    <dbReference type="NCBI Taxonomy" id="434234"/>
    <lineage>
        <taxon>Eukaryota</taxon>
        <taxon>Viridiplantae</taxon>
        <taxon>Streptophyta</taxon>
        <taxon>Embryophyta</taxon>
        <taxon>Tracheophyta</taxon>
        <taxon>Spermatophyta</taxon>
        <taxon>Magnoliopsida</taxon>
        <taxon>eudicotyledons</taxon>
        <taxon>Gunneridae</taxon>
        <taxon>Pentapetalae</taxon>
        <taxon>rosids</taxon>
        <taxon>malvids</taxon>
        <taxon>Sapindales</taxon>
        <taxon>Anacardiaceae</taxon>
        <taxon>Pistacia</taxon>
    </lineage>
</organism>
<evidence type="ECO:0000313" key="2">
    <source>
        <dbReference type="Proteomes" id="UP001164250"/>
    </source>
</evidence>